<name>A0A9Q9ICM8_9ACTN</name>
<protein>
    <recommendedName>
        <fullName evidence="4">Lipoprotein</fullName>
    </recommendedName>
</protein>
<sequence>MRGVHGAVAVAVVCGLLAGCDGGTVPAPASAVGSKVATVVPELAVLAGGGIAVPAAKPLPAGAAIAGPDYAVRLAEVGTADHLEPVVVTQFGRMQSATGVPRDATGSIPAGAGNEFLFVRLAAVPGVKSEPSPLVKARLRVGDKARTVEGLITPESVLVALVPAGAPATLVVTDADLDQSVDVRTGTVGPGAVKAYLKPRPFGEVSYKVMGQIGGEPYRVEIQMSVSAALEPYDHRQHGTWAPAGRTWLRVWVEMQLDSIGTLAGTIDMRQSLQLSAGGKAVTVEASTVTVQRESVPITRYTVKDEVRMDVAEGSVQALTVRFEPKGALTRDGKPTTLRLDSSPQQRITLK</sequence>
<accession>A0A9Q9ICM8</accession>
<dbReference type="Proteomes" id="UP001058003">
    <property type="component" value="Chromosome"/>
</dbReference>
<evidence type="ECO:0008006" key="4">
    <source>
        <dbReference type="Google" id="ProtNLM"/>
    </source>
</evidence>
<dbReference type="KEGG" id="daur:Daura_35495"/>
<feature type="compositionally biased region" description="Polar residues" evidence="1">
    <location>
        <begin position="339"/>
        <end position="351"/>
    </location>
</feature>
<reference evidence="2" key="1">
    <citation type="submission" date="2021-04" db="EMBL/GenBank/DDBJ databases">
        <title>Dactylosporangium aurantiacum NRRL B-8018 full assembly.</title>
        <authorList>
            <person name="Hartkoorn R.C."/>
            <person name="Beaudoing E."/>
            <person name="Hot D."/>
        </authorList>
    </citation>
    <scope>NUCLEOTIDE SEQUENCE</scope>
    <source>
        <strain evidence="2">NRRL B-8018</strain>
    </source>
</reference>
<keyword evidence="3" id="KW-1185">Reference proteome</keyword>
<dbReference type="RefSeq" id="WP_156089443.1">
    <property type="nucleotide sequence ID" value="NZ_CP073767.1"/>
</dbReference>
<feature type="region of interest" description="Disordered" evidence="1">
    <location>
        <begin position="330"/>
        <end position="351"/>
    </location>
</feature>
<dbReference type="OrthoDB" id="3721452at2"/>
<evidence type="ECO:0000313" key="2">
    <source>
        <dbReference type="EMBL" id="UWZ51978.1"/>
    </source>
</evidence>
<proteinExistence type="predicted"/>
<dbReference type="EMBL" id="CP073767">
    <property type="protein sequence ID" value="UWZ51978.1"/>
    <property type="molecule type" value="Genomic_DNA"/>
</dbReference>
<evidence type="ECO:0000256" key="1">
    <source>
        <dbReference type="SAM" id="MobiDB-lite"/>
    </source>
</evidence>
<dbReference type="PROSITE" id="PS51257">
    <property type="entry name" value="PROKAR_LIPOPROTEIN"/>
    <property type="match status" value="1"/>
</dbReference>
<gene>
    <name evidence="2" type="ORF">Daura_35495</name>
</gene>
<evidence type="ECO:0000313" key="3">
    <source>
        <dbReference type="Proteomes" id="UP001058003"/>
    </source>
</evidence>
<organism evidence="2 3">
    <name type="scientific">Dactylosporangium aurantiacum</name>
    <dbReference type="NCBI Taxonomy" id="35754"/>
    <lineage>
        <taxon>Bacteria</taxon>
        <taxon>Bacillati</taxon>
        <taxon>Actinomycetota</taxon>
        <taxon>Actinomycetes</taxon>
        <taxon>Micromonosporales</taxon>
        <taxon>Micromonosporaceae</taxon>
        <taxon>Dactylosporangium</taxon>
    </lineage>
</organism>
<dbReference type="AlphaFoldDB" id="A0A9Q9ICM8"/>